<organism evidence="1 2">
    <name type="scientific">Phaseolus coccineus</name>
    <name type="common">Scarlet runner bean</name>
    <name type="synonym">Phaseolus multiflorus</name>
    <dbReference type="NCBI Taxonomy" id="3886"/>
    <lineage>
        <taxon>Eukaryota</taxon>
        <taxon>Viridiplantae</taxon>
        <taxon>Streptophyta</taxon>
        <taxon>Embryophyta</taxon>
        <taxon>Tracheophyta</taxon>
        <taxon>Spermatophyta</taxon>
        <taxon>Magnoliopsida</taxon>
        <taxon>eudicotyledons</taxon>
        <taxon>Gunneridae</taxon>
        <taxon>Pentapetalae</taxon>
        <taxon>rosids</taxon>
        <taxon>fabids</taxon>
        <taxon>Fabales</taxon>
        <taxon>Fabaceae</taxon>
        <taxon>Papilionoideae</taxon>
        <taxon>50 kb inversion clade</taxon>
        <taxon>NPAAA clade</taxon>
        <taxon>indigoferoid/millettioid clade</taxon>
        <taxon>Phaseoleae</taxon>
        <taxon>Phaseolus</taxon>
    </lineage>
</organism>
<proteinExistence type="predicted"/>
<evidence type="ECO:0000313" key="1">
    <source>
        <dbReference type="EMBL" id="KAK7374190.1"/>
    </source>
</evidence>
<reference evidence="1 2" key="1">
    <citation type="submission" date="2024-01" db="EMBL/GenBank/DDBJ databases">
        <title>The genomes of 5 underutilized Papilionoideae crops provide insights into root nodulation and disease resistanc.</title>
        <authorList>
            <person name="Jiang F."/>
        </authorList>
    </citation>
    <scope>NUCLEOTIDE SEQUENCE [LARGE SCALE GENOMIC DNA]</scope>
    <source>
        <strain evidence="1">JINMINGXINNONG_FW02</strain>
        <tissue evidence="1">Leaves</tissue>
    </source>
</reference>
<protein>
    <submittedName>
        <fullName evidence="1">Uncharacterized protein</fullName>
    </submittedName>
</protein>
<name>A0AAN9NJE7_PHACN</name>
<gene>
    <name evidence="1" type="ORF">VNO80_07617</name>
</gene>
<keyword evidence="2" id="KW-1185">Reference proteome</keyword>
<sequence length="83" mass="8874">MDVAATTVWDVLQNAMRSGALNEDPEICSPWQQEVQGGVINLAGADFMQNGEAGIGKLHSYAAYVIRICVCLLYVVAANSDEA</sequence>
<dbReference type="AlphaFoldDB" id="A0AAN9NJE7"/>
<dbReference type="EMBL" id="JAYMYR010000003">
    <property type="protein sequence ID" value="KAK7374190.1"/>
    <property type="molecule type" value="Genomic_DNA"/>
</dbReference>
<comment type="caution">
    <text evidence="1">The sequence shown here is derived from an EMBL/GenBank/DDBJ whole genome shotgun (WGS) entry which is preliminary data.</text>
</comment>
<dbReference type="Proteomes" id="UP001374584">
    <property type="component" value="Unassembled WGS sequence"/>
</dbReference>
<accession>A0AAN9NJE7</accession>
<evidence type="ECO:0000313" key="2">
    <source>
        <dbReference type="Proteomes" id="UP001374584"/>
    </source>
</evidence>